<evidence type="ECO:0000313" key="2">
    <source>
        <dbReference type="Proteomes" id="UP000445144"/>
    </source>
</evidence>
<evidence type="ECO:0008006" key="3">
    <source>
        <dbReference type="Google" id="ProtNLM"/>
    </source>
</evidence>
<keyword evidence="2" id="KW-1185">Reference proteome</keyword>
<evidence type="ECO:0000313" key="1">
    <source>
        <dbReference type="EMBL" id="CAA7196832.1"/>
    </source>
</evidence>
<gene>
    <name evidence="1" type="ORF">CHRY9293_02899</name>
</gene>
<protein>
    <recommendedName>
        <fullName evidence="3">DUF4262 domain-containing protein</fullName>
    </recommendedName>
</protein>
<dbReference type="AlphaFoldDB" id="A0A6N4X994"/>
<dbReference type="Proteomes" id="UP000445144">
    <property type="component" value="Unassembled WGS sequence"/>
</dbReference>
<accession>A0A6N4X994</accession>
<name>A0A6N4X994_9FLAO</name>
<organism evidence="1 2">
    <name type="scientific">Chryseobacterium potabilaquae</name>
    <dbReference type="NCBI Taxonomy" id="2675057"/>
    <lineage>
        <taxon>Bacteria</taxon>
        <taxon>Pseudomonadati</taxon>
        <taxon>Bacteroidota</taxon>
        <taxon>Flavobacteriia</taxon>
        <taxon>Flavobacteriales</taxon>
        <taxon>Weeksellaceae</taxon>
        <taxon>Chryseobacterium group</taxon>
        <taxon>Chryseobacterium</taxon>
    </lineage>
</organism>
<dbReference type="RefSeq" id="WP_162033582.1">
    <property type="nucleotide sequence ID" value="NZ_CACVBR010000032.1"/>
</dbReference>
<reference evidence="1 2" key="1">
    <citation type="submission" date="2020-01" db="EMBL/GenBank/DDBJ databases">
        <authorList>
            <person name="Rodrigo-Torres L."/>
            <person name="Arahal R. D."/>
            <person name="Lucena T."/>
        </authorList>
    </citation>
    <scope>NUCLEOTIDE SEQUENCE [LARGE SCALE GENOMIC DNA]</scope>
    <source>
        <strain evidence="1 2">CECT 9293</strain>
    </source>
</reference>
<dbReference type="Pfam" id="PF14081">
    <property type="entry name" value="DUF4262"/>
    <property type="match status" value="1"/>
</dbReference>
<proteinExistence type="predicted"/>
<dbReference type="InterPro" id="IPR025358">
    <property type="entry name" value="DUF4262"/>
</dbReference>
<sequence length="243" mass="28673">MDNTKEFKETIRKNIEENFCHITVVTQSEVPRYAYTIGIYEKFNLELIIAGNENFLYDEILFIINKAVTLLNIENLESLNFSISNLGSFKLIKIHHSWARKMMLGVYDYYDLHNFDAYQILPDENHYSLDIPNMSLEWNLKEQSVWKWLDENVVWDWKIPSNSKIITNLEALFGTRITEVMRWEEDEWQGFTMNGEEIGKNDIRILPIATILGIDNSLAPITNLDIGKGLWRDSEELRWKNWG</sequence>
<dbReference type="EMBL" id="CACVBR010000032">
    <property type="protein sequence ID" value="CAA7196832.1"/>
    <property type="molecule type" value="Genomic_DNA"/>
</dbReference>